<dbReference type="RefSeq" id="WP_136931189.1">
    <property type="nucleotide sequence ID" value="NZ_SSMQ01000024.1"/>
</dbReference>
<reference evidence="1 2" key="1">
    <citation type="submission" date="2019-04" db="EMBL/GenBank/DDBJ databases">
        <authorList>
            <person name="Li Y."/>
            <person name="Wang J."/>
        </authorList>
    </citation>
    <scope>NUCLEOTIDE SEQUENCE [LARGE SCALE GENOMIC DNA]</scope>
    <source>
        <strain evidence="1 2">DSM 14668</strain>
    </source>
</reference>
<proteinExistence type="predicted"/>
<dbReference type="AlphaFoldDB" id="A0A4U1JB86"/>
<comment type="caution">
    <text evidence="1">The sequence shown here is derived from an EMBL/GenBank/DDBJ whole genome shotgun (WGS) entry which is preliminary data.</text>
</comment>
<organism evidence="1 2">
    <name type="scientific">Polyangium fumosum</name>
    <dbReference type="NCBI Taxonomy" id="889272"/>
    <lineage>
        <taxon>Bacteria</taxon>
        <taxon>Pseudomonadati</taxon>
        <taxon>Myxococcota</taxon>
        <taxon>Polyangia</taxon>
        <taxon>Polyangiales</taxon>
        <taxon>Polyangiaceae</taxon>
        <taxon>Polyangium</taxon>
    </lineage>
</organism>
<name>A0A4U1JB86_9BACT</name>
<dbReference type="OrthoDB" id="20966at2"/>
<dbReference type="SUPFAM" id="SSF56059">
    <property type="entry name" value="Glutathione synthetase ATP-binding domain-like"/>
    <property type="match status" value="1"/>
</dbReference>
<dbReference type="EMBL" id="SSMQ01000024">
    <property type="protein sequence ID" value="TKD04464.1"/>
    <property type="molecule type" value="Genomic_DNA"/>
</dbReference>
<keyword evidence="2" id="KW-1185">Reference proteome</keyword>
<evidence type="ECO:0000313" key="1">
    <source>
        <dbReference type="EMBL" id="TKD04464.1"/>
    </source>
</evidence>
<dbReference type="Proteomes" id="UP000309215">
    <property type="component" value="Unassembled WGS sequence"/>
</dbReference>
<accession>A0A4U1JB86</accession>
<sequence length="298" mass="32521">MGPRIAWLLNLGAEVELEDARRTLGAEARARLPELAGRLGALVRPADILLWGGPDEARRAEGAVGKAWLPTPRALAALTQAGARVPAVPSYEVLRQVNDRRFSLGLGATLPGQRAVMTLDEVREALAAPSPGGNWLLRRPHGFAGRGRRRAREDEVLGAAQSWIEASLRSFGALVVEPWVDRVADFGWHGFVSREGQLSLGEPTWQETAPDGTWLSTRPAKPGEIGLEETEAFAQAMERAGAALVAARYFGPFGLDAFRWRDEKGSLRFNPRCEINARYSMGWGIGMGERRPDLDPEA</sequence>
<evidence type="ECO:0008006" key="3">
    <source>
        <dbReference type="Google" id="ProtNLM"/>
    </source>
</evidence>
<evidence type="ECO:0000313" key="2">
    <source>
        <dbReference type="Proteomes" id="UP000309215"/>
    </source>
</evidence>
<protein>
    <recommendedName>
        <fullName evidence="3">ATP-grasp domain-containing protein</fullName>
    </recommendedName>
</protein>
<gene>
    <name evidence="1" type="ORF">E8A74_22910</name>
</gene>